<accession>A0A815TZB8</accession>
<evidence type="ECO:0000313" key="5">
    <source>
        <dbReference type="Proteomes" id="UP000663852"/>
    </source>
</evidence>
<sequence length="99" mass="11317">MNNLLPLQDQENINPTTCLTNKEEKDVLHLITQLKNTLNSVQNSITEIQQGLNDLSNKIQKQDEKVQKLDEKLQKLAEELNRVKHMCQDNSSDSTSSNI</sequence>
<dbReference type="Proteomes" id="UP000663828">
    <property type="component" value="Unassembled WGS sequence"/>
</dbReference>
<evidence type="ECO:0000313" key="4">
    <source>
        <dbReference type="Proteomes" id="UP000663828"/>
    </source>
</evidence>
<feature type="coiled-coil region" evidence="1">
    <location>
        <begin position="38"/>
        <end position="86"/>
    </location>
</feature>
<name>A0A815TZB8_ADIRI</name>
<keyword evidence="4" id="KW-1185">Reference proteome</keyword>
<evidence type="ECO:0000313" key="3">
    <source>
        <dbReference type="EMBL" id="CAF1510671.1"/>
    </source>
</evidence>
<evidence type="ECO:0000256" key="1">
    <source>
        <dbReference type="SAM" id="Coils"/>
    </source>
</evidence>
<dbReference type="AlphaFoldDB" id="A0A815TZB8"/>
<gene>
    <name evidence="3" type="ORF">EDS130_LOCUS43227</name>
    <name evidence="2" type="ORF">XAT740_LOCUS25005</name>
</gene>
<dbReference type="Proteomes" id="UP000663852">
    <property type="component" value="Unassembled WGS sequence"/>
</dbReference>
<dbReference type="Gene3D" id="1.20.5.300">
    <property type="match status" value="1"/>
</dbReference>
<dbReference type="OrthoDB" id="10413693at2759"/>
<keyword evidence="1" id="KW-0175">Coiled coil</keyword>
<comment type="caution">
    <text evidence="3">The sequence shown here is derived from an EMBL/GenBank/DDBJ whole genome shotgun (WGS) entry which is preliminary data.</text>
</comment>
<dbReference type="EMBL" id="CAJNOJ010000691">
    <property type="protein sequence ID" value="CAF1510671.1"/>
    <property type="molecule type" value="Genomic_DNA"/>
</dbReference>
<evidence type="ECO:0000313" key="2">
    <source>
        <dbReference type="EMBL" id="CAF1226802.1"/>
    </source>
</evidence>
<reference evidence="3" key="1">
    <citation type="submission" date="2021-02" db="EMBL/GenBank/DDBJ databases">
        <authorList>
            <person name="Nowell W R."/>
        </authorList>
    </citation>
    <scope>NUCLEOTIDE SEQUENCE</scope>
</reference>
<protein>
    <submittedName>
        <fullName evidence="3">Uncharacterized protein</fullName>
    </submittedName>
</protein>
<dbReference type="EMBL" id="CAJNOR010001962">
    <property type="protein sequence ID" value="CAF1226802.1"/>
    <property type="molecule type" value="Genomic_DNA"/>
</dbReference>
<dbReference type="SUPFAM" id="SSF58010">
    <property type="entry name" value="Fibrinogen coiled-coil and central regions"/>
    <property type="match status" value="1"/>
</dbReference>
<proteinExistence type="predicted"/>
<organism evidence="3 5">
    <name type="scientific">Adineta ricciae</name>
    <name type="common">Rotifer</name>
    <dbReference type="NCBI Taxonomy" id="249248"/>
    <lineage>
        <taxon>Eukaryota</taxon>
        <taxon>Metazoa</taxon>
        <taxon>Spiralia</taxon>
        <taxon>Gnathifera</taxon>
        <taxon>Rotifera</taxon>
        <taxon>Eurotatoria</taxon>
        <taxon>Bdelloidea</taxon>
        <taxon>Adinetida</taxon>
        <taxon>Adinetidae</taxon>
        <taxon>Adineta</taxon>
    </lineage>
</organism>